<dbReference type="GO" id="GO:0006974">
    <property type="term" value="P:DNA damage response"/>
    <property type="evidence" value="ECO:0007669"/>
    <property type="project" value="InterPro"/>
</dbReference>
<protein>
    <submittedName>
        <fullName evidence="7">Histone PARylation factor 1</fullName>
    </submittedName>
</protein>
<dbReference type="GO" id="GO:0005634">
    <property type="term" value="C:nucleus"/>
    <property type="evidence" value="ECO:0007669"/>
    <property type="project" value="UniProtKB-SubCell"/>
</dbReference>
<evidence type="ECO:0000256" key="4">
    <source>
        <dbReference type="ARBA" id="ARBA00022454"/>
    </source>
</evidence>
<dbReference type="PANTHER" id="PTHR13386:SF1">
    <property type="entry name" value="HISTONE PARYLATION FACTOR 1"/>
    <property type="match status" value="1"/>
</dbReference>
<name>A0AAV4EAB3_9GAST</name>
<evidence type="ECO:0000256" key="3">
    <source>
        <dbReference type="ARBA" id="ARBA00010803"/>
    </source>
</evidence>
<feature type="compositionally biased region" description="Basic and acidic residues" evidence="6">
    <location>
        <begin position="66"/>
        <end position="78"/>
    </location>
</feature>
<evidence type="ECO:0000313" key="8">
    <source>
        <dbReference type="Proteomes" id="UP000762676"/>
    </source>
</evidence>
<proteinExistence type="inferred from homology"/>
<accession>A0AAV4EAB3</accession>
<feature type="compositionally biased region" description="Polar residues" evidence="6">
    <location>
        <begin position="44"/>
        <end position="65"/>
    </location>
</feature>
<evidence type="ECO:0000256" key="2">
    <source>
        <dbReference type="ARBA" id="ARBA00004286"/>
    </source>
</evidence>
<gene>
    <name evidence="7" type="ORF">ElyMa_005349900</name>
</gene>
<comment type="caution">
    <text evidence="7">The sequence shown here is derived from an EMBL/GenBank/DDBJ whole genome shotgun (WGS) entry which is preliminary data.</text>
</comment>
<organism evidence="7 8">
    <name type="scientific">Elysia marginata</name>
    <dbReference type="NCBI Taxonomy" id="1093978"/>
    <lineage>
        <taxon>Eukaryota</taxon>
        <taxon>Metazoa</taxon>
        <taxon>Spiralia</taxon>
        <taxon>Lophotrochozoa</taxon>
        <taxon>Mollusca</taxon>
        <taxon>Gastropoda</taxon>
        <taxon>Heterobranchia</taxon>
        <taxon>Euthyneura</taxon>
        <taxon>Panpulmonata</taxon>
        <taxon>Sacoglossa</taxon>
        <taxon>Placobranchoidea</taxon>
        <taxon>Plakobranchidae</taxon>
        <taxon>Elysia</taxon>
    </lineage>
</organism>
<dbReference type="Proteomes" id="UP000762676">
    <property type="component" value="Unassembled WGS sequence"/>
</dbReference>
<dbReference type="AlphaFoldDB" id="A0AAV4EAB3"/>
<evidence type="ECO:0000256" key="1">
    <source>
        <dbReference type="ARBA" id="ARBA00004123"/>
    </source>
</evidence>
<evidence type="ECO:0000313" key="7">
    <source>
        <dbReference type="EMBL" id="GFR57922.1"/>
    </source>
</evidence>
<comment type="subcellular location">
    <subcellularLocation>
        <location evidence="2">Chromosome</location>
    </subcellularLocation>
    <subcellularLocation>
        <location evidence="1">Nucleus</location>
    </subcellularLocation>
</comment>
<evidence type="ECO:0000256" key="6">
    <source>
        <dbReference type="SAM" id="MobiDB-lite"/>
    </source>
</evidence>
<dbReference type="InterPro" id="IPR019361">
    <property type="entry name" value="HPF1"/>
</dbReference>
<feature type="compositionally biased region" description="Basic and acidic residues" evidence="6">
    <location>
        <begin position="16"/>
        <end position="43"/>
    </location>
</feature>
<dbReference type="Pfam" id="PF10228">
    <property type="entry name" value="HPF1"/>
    <property type="match status" value="1"/>
</dbReference>
<keyword evidence="8" id="KW-1185">Reference proteome</keyword>
<dbReference type="PANTHER" id="PTHR13386">
    <property type="entry name" value="HISTONE PARYLATION FACTOR 1"/>
    <property type="match status" value="1"/>
</dbReference>
<dbReference type="GO" id="GO:0005694">
    <property type="term" value="C:chromosome"/>
    <property type="evidence" value="ECO:0007669"/>
    <property type="project" value="UniProtKB-SubCell"/>
</dbReference>
<sequence>MKQQSTIQDFFSSSDNDQKKARKLDSEESSEDQRPTKIIKIDSQETSQYEDQSVQDTNLQEGCENSSKDNEGHSDEAPVYSDDVKECIKETFLLEMPEDFYQFWDFCKQCNKLNPRYGLKKTLNLCLTGPFDILSGRHKKVTKNKFGRYPNFLLHQRFYYDPPEFQTILVSDGDDKFHIGYFRDDPTEMPVFMASNSPGSTSSSKEKLVQCGDNVFAAVHIYATHLLKTHKGEKKKLIEQLVNSLEKEAKKLNLSLLPVTKTMKERQKKVNCPTFHGAGMVVPVDDNEVGYRPVPETQKDLKAMLKQMVDGETEAKREQASEALQEIITFIQFANDECDYGEGLELGLCLFSYGHKELHSQISFLLPLAYQLLNRSQFQEIIEAHLKCRRGVTESVDELQV</sequence>
<comment type="similarity">
    <text evidence="3">Belongs to the HPF1 family.</text>
</comment>
<dbReference type="GO" id="GO:0042393">
    <property type="term" value="F:histone binding"/>
    <property type="evidence" value="ECO:0007669"/>
    <property type="project" value="InterPro"/>
</dbReference>
<reference evidence="7 8" key="1">
    <citation type="journal article" date="2021" name="Elife">
        <title>Chloroplast acquisition without the gene transfer in kleptoplastic sea slugs, Plakobranchus ocellatus.</title>
        <authorList>
            <person name="Maeda T."/>
            <person name="Takahashi S."/>
            <person name="Yoshida T."/>
            <person name="Shimamura S."/>
            <person name="Takaki Y."/>
            <person name="Nagai Y."/>
            <person name="Toyoda A."/>
            <person name="Suzuki Y."/>
            <person name="Arimoto A."/>
            <person name="Ishii H."/>
            <person name="Satoh N."/>
            <person name="Nishiyama T."/>
            <person name="Hasebe M."/>
            <person name="Maruyama T."/>
            <person name="Minagawa J."/>
            <person name="Obokata J."/>
            <person name="Shigenobu S."/>
        </authorList>
    </citation>
    <scope>NUCLEOTIDE SEQUENCE [LARGE SCALE GENOMIC DNA]</scope>
</reference>
<keyword evidence="4" id="KW-0158">Chromosome</keyword>
<dbReference type="GO" id="GO:0072572">
    <property type="term" value="F:poly-ADP-D-ribose binding"/>
    <property type="evidence" value="ECO:0007669"/>
    <property type="project" value="TreeGrafter"/>
</dbReference>
<evidence type="ECO:0000256" key="5">
    <source>
        <dbReference type="ARBA" id="ARBA00023242"/>
    </source>
</evidence>
<dbReference type="EMBL" id="BMAT01010645">
    <property type="protein sequence ID" value="GFR57922.1"/>
    <property type="molecule type" value="Genomic_DNA"/>
</dbReference>
<feature type="compositionally biased region" description="Polar residues" evidence="6">
    <location>
        <begin position="1"/>
        <end position="15"/>
    </location>
</feature>
<keyword evidence="5" id="KW-0539">Nucleus</keyword>
<feature type="region of interest" description="Disordered" evidence="6">
    <location>
        <begin position="1"/>
        <end position="78"/>
    </location>
</feature>